<dbReference type="Pfam" id="PF13462">
    <property type="entry name" value="Thioredoxin_4"/>
    <property type="match status" value="1"/>
</dbReference>
<dbReference type="Gene3D" id="3.40.30.10">
    <property type="entry name" value="Glutaredoxin"/>
    <property type="match status" value="1"/>
</dbReference>
<reference evidence="8 9" key="1">
    <citation type="journal article" date="2016" name="Nat. Commun.">
        <title>Thousands of microbial genomes shed light on interconnected biogeochemical processes in an aquifer system.</title>
        <authorList>
            <person name="Anantharaman K."/>
            <person name="Brown C.T."/>
            <person name="Hug L.A."/>
            <person name="Sharon I."/>
            <person name="Castelle C.J."/>
            <person name="Probst A.J."/>
            <person name="Thomas B.C."/>
            <person name="Singh A."/>
            <person name="Wilkins M.J."/>
            <person name="Karaoz U."/>
            <person name="Brodie E.L."/>
            <person name="Williams K.H."/>
            <person name="Hubbard S.S."/>
            <person name="Banfield J.F."/>
        </authorList>
    </citation>
    <scope>NUCLEOTIDE SEQUENCE [LARGE SCALE GENOMIC DNA]</scope>
</reference>
<keyword evidence="6" id="KW-1133">Transmembrane helix</keyword>
<keyword evidence="6" id="KW-0812">Transmembrane</keyword>
<keyword evidence="4" id="KW-1015">Disulfide bond</keyword>
<comment type="similarity">
    <text evidence="1">Belongs to the thioredoxin family. DsbA subfamily.</text>
</comment>
<dbReference type="PANTHER" id="PTHR13887">
    <property type="entry name" value="GLUTATHIONE S-TRANSFERASE KAPPA"/>
    <property type="match status" value="1"/>
</dbReference>
<keyword evidence="3" id="KW-0560">Oxidoreductase</keyword>
<dbReference type="InterPro" id="IPR012336">
    <property type="entry name" value="Thioredoxin-like_fold"/>
</dbReference>
<feature type="domain" description="Thioredoxin" evidence="7">
    <location>
        <begin position="24"/>
        <end position="215"/>
    </location>
</feature>
<protein>
    <recommendedName>
        <fullName evidence="7">Thioredoxin domain-containing protein</fullName>
    </recommendedName>
</protein>
<dbReference type="EMBL" id="MFDD01000014">
    <property type="protein sequence ID" value="OGE39885.1"/>
    <property type="molecule type" value="Genomic_DNA"/>
</dbReference>
<evidence type="ECO:0000256" key="3">
    <source>
        <dbReference type="ARBA" id="ARBA00023002"/>
    </source>
</evidence>
<evidence type="ECO:0000256" key="4">
    <source>
        <dbReference type="ARBA" id="ARBA00023157"/>
    </source>
</evidence>
<comment type="caution">
    <text evidence="8">The sequence shown here is derived from an EMBL/GenBank/DDBJ whole genome shotgun (WGS) entry which is preliminary data.</text>
</comment>
<dbReference type="GO" id="GO:0016491">
    <property type="term" value="F:oxidoreductase activity"/>
    <property type="evidence" value="ECO:0007669"/>
    <property type="project" value="UniProtKB-KW"/>
</dbReference>
<evidence type="ECO:0000256" key="2">
    <source>
        <dbReference type="ARBA" id="ARBA00022729"/>
    </source>
</evidence>
<name>A0A1F5KGG3_9BACT</name>
<evidence type="ECO:0000313" key="8">
    <source>
        <dbReference type="EMBL" id="OGE39885.1"/>
    </source>
</evidence>
<keyword evidence="5" id="KW-0676">Redox-active center</keyword>
<dbReference type="SUPFAM" id="SSF52833">
    <property type="entry name" value="Thioredoxin-like"/>
    <property type="match status" value="1"/>
</dbReference>
<dbReference type="InterPro" id="IPR013766">
    <property type="entry name" value="Thioredoxin_domain"/>
</dbReference>
<sequence length="216" mass="23907">MKAETKILGIILGITLLLIFGGVFFLSQTSPKLDTSTKSGTVFQIDYTKGQKIGSDSAKVKLVEFSDFQCPACKAAHPTVKSILAEKNPNIQYIYRDYPLSQHLNSRAAANAGREAAMQGKFWQMSDMLFETQSDWENLPNPSDYFAKLATDLGIDGTKVKQAVEGNKYNQLIQEDTNDGNSYGLNATPTFYLNGRAVKLSSYNDLIQQVENALKE</sequence>
<evidence type="ECO:0000256" key="5">
    <source>
        <dbReference type="ARBA" id="ARBA00023284"/>
    </source>
</evidence>
<evidence type="ECO:0000313" key="9">
    <source>
        <dbReference type="Proteomes" id="UP000177328"/>
    </source>
</evidence>
<gene>
    <name evidence="8" type="ORF">A3D25_03685</name>
</gene>
<accession>A0A1F5KGG3</accession>
<evidence type="ECO:0000256" key="6">
    <source>
        <dbReference type="SAM" id="Phobius"/>
    </source>
</evidence>
<keyword evidence="6" id="KW-0472">Membrane</keyword>
<dbReference type="PROSITE" id="PS51352">
    <property type="entry name" value="THIOREDOXIN_2"/>
    <property type="match status" value="1"/>
</dbReference>
<evidence type="ECO:0000259" key="7">
    <source>
        <dbReference type="PROSITE" id="PS51352"/>
    </source>
</evidence>
<dbReference type="AlphaFoldDB" id="A0A1F5KGG3"/>
<dbReference type="Proteomes" id="UP000177328">
    <property type="component" value="Unassembled WGS sequence"/>
</dbReference>
<dbReference type="PANTHER" id="PTHR13887:SF14">
    <property type="entry name" value="DISULFIDE BOND FORMATION PROTEIN D"/>
    <property type="match status" value="1"/>
</dbReference>
<proteinExistence type="inferred from homology"/>
<feature type="transmembrane region" description="Helical" evidence="6">
    <location>
        <begin position="7"/>
        <end position="26"/>
    </location>
</feature>
<organism evidence="8 9">
    <name type="scientific">Candidatus Daviesbacteria bacterium RIFCSPHIGHO2_02_FULL_43_12</name>
    <dbReference type="NCBI Taxonomy" id="1797776"/>
    <lineage>
        <taxon>Bacteria</taxon>
        <taxon>Candidatus Daviesiibacteriota</taxon>
    </lineage>
</organism>
<evidence type="ECO:0000256" key="1">
    <source>
        <dbReference type="ARBA" id="ARBA00005791"/>
    </source>
</evidence>
<keyword evidence="2" id="KW-0732">Signal</keyword>
<dbReference type="InterPro" id="IPR036249">
    <property type="entry name" value="Thioredoxin-like_sf"/>
</dbReference>